<protein>
    <recommendedName>
        <fullName evidence="1">Acetaldehyde dehydrogenase C-terminal domain-containing protein</fullName>
    </recommendedName>
</protein>
<evidence type="ECO:0000313" key="2">
    <source>
        <dbReference type="EMBL" id="KKK87423.1"/>
    </source>
</evidence>
<dbReference type="InterPro" id="IPR015426">
    <property type="entry name" value="Acetylaldehyde_DH_C"/>
</dbReference>
<evidence type="ECO:0000259" key="1">
    <source>
        <dbReference type="Pfam" id="PF09290"/>
    </source>
</evidence>
<dbReference type="GO" id="GO:0008774">
    <property type="term" value="F:acetaldehyde dehydrogenase (acetylating) activity"/>
    <property type="evidence" value="ECO:0007669"/>
    <property type="project" value="InterPro"/>
</dbReference>
<dbReference type="Gene3D" id="3.40.50.720">
    <property type="entry name" value="NAD(P)-binding Rossmann-like Domain"/>
    <property type="match status" value="1"/>
</dbReference>
<dbReference type="HAMAP" id="MF_01657">
    <property type="entry name" value="Ac_ald_DH_ac"/>
    <property type="match status" value="1"/>
</dbReference>
<dbReference type="InterPro" id="IPR003361">
    <property type="entry name" value="Acetaldehyde_dehydrogenase"/>
</dbReference>
<reference evidence="2" key="1">
    <citation type="journal article" date="2015" name="Nature">
        <title>Complex archaea that bridge the gap between prokaryotes and eukaryotes.</title>
        <authorList>
            <person name="Spang A."/>
            <person name="Saw J.H."/>
            <person name="Jorgensen S.L."/>
            <person name="Zaremba-Niedzwiedzka K."/>
            <person name="Martijn J."/>
            <person name="Lind A.E."/>
            <person name="van Eijk R."/>
            <person name="Schleper C."/>
            <person name="Guy L."/>
            <person name="Ettema T.J."/>
        </authorList>
    </citation>
    <scope>NUCLEOTIDE SEQUENCE</scope>
</reference>
<dbReference type="SUPFAM" id="SSF55347">
    <property type="entry name" value="Glyceraldehyde-3-phosphate dehydrogenase-like, C-terminal domain"/>
    <property type="match status" value="1"/>
</dbReference>
<dbReference type="EMBL" id="LAZR01050409">
    <property type="protein sequence ID" value="KKK87423.1"/>
    <property type="molecule type" value="Genomic_DNA"/>
</dbReference>
<comment type="caution">
    <text evidence="2">The sequence shown here is derived from an EMBL/GenBank/DDBJ whole genome shotgun (WGS) entry which is preliminary data.</text>
</comment>
<accession>A0A0F8Z1A9</accession>
<gene>
    <name evidence="2" type="ORF">LCGC14_2753400</name>
</gene>
<proteinExistence type="inferred from homology"/>
<dbReference type="AlphaFoldDB" id="A0A0F8Z1A9"/>
<dbReference type="CDD" id="cd23933">
    <property type="entry name" value="ALDH_C"/>
    <property type="match status" value="1"/>
</dbReference>
<dbReference type="SUPFAM" id="SSF51735">
    <property type="entry name" value="NAD(P)-binding Rossmann-fold domains"/>
    <property type="match status" value="1"/>
</dbReference>
<name>A0A0F8Z1A9_9ZZZZ</name>
<dbReference type="Pfam" id="PF09290">
    <property type="entry name" value="AcetDehyd-dimer"/>
    <property type="match status" value="1"/>
</dbReference>
<feature type="domain" description="Acetaldehyde dehydrogenase C-terminal" evidence="1">
    <location>
        <begin position="120"/>
        <end position="214"/>
    </location>
</feature>
<sequence length="240" mass="26079">MVDVAIIGTGKVGLSLLDKVILFPHLDCVMFAGIREDSPGIARAKKIGIKTSTKSIDAVVKSKAQIVFDCTTAKAHIKHAPLLKDRFTIDLTPSRVGKMCVPSINLKESLKEKNVNLVTCGIQAMGLIAKQTMDKHPEIKYMELVSTIASKSAGMGTRNNIDEFTQTTQDALEELCGVPKAKAIIVINPADINMRNTLTYEVNGKRESVTKIVKDKNGLAGNLNIINLAAIEIAEFYANR</sequence>
<dbReference type="NCBIfam" id="NF006157">
    <property type="entry name" value="PRK08300.1"/>
    <property type="match status" value="1"/>
</dbReference>
<dbReference type="InterPro" id="IPR036291">
    <property type="entry name" value="NAD(P)-bd_dom_sf"/>
</dbReference>
<organism evidence="2">
    <name type="scientific">marine sediment metagenome</name>
    <dbReference type="NCBI Taxonomy" id="412755"/>
    <lineage>
        <taxon>unclassified sequences</taxon>
        <taxon>metagenomes</taxon>
        <taxon>ecological metagenomes</taxon>
    </lineage>
</organism>